<dbReference type="Proteomes" id="UP000054270">
    <property type="component" value="Unassembled WGS sequence"/>
</dbReference>
<evidence type="ECO:0000313" key="2">
    <source>
        <dbReference type="EMBL" id="KJA13341.1"/>
    </source>
</evidence>
<feature type="compositionally biased region" description="Polar residues" evidence="1">
    <location>
        <begin position="168"/>
        <end position="178"/>
    </location>
</feature>
<protein>
    <submittedName>
        <fullName evidence="2">Uncharacterized protein</fullName>
    </submittedName>
</protein>
<dbReference type="OrthoDB" id="3183767at2759"/>
<feature type="compositionally biased region" description="Basic and acidic residues" evidence="1">
    <location>
        <begin position="203"/>
        <end position="217"/>
    </location>
</feature>
<dbReference type="EMBL" id="KN817752">
    <property type="protein sequence ID" value="KJA13341.1"/>
    <property type="molecule type" value="Genomic_DNA"/>
</dbReference>
<feature type="region of interest" description="Disordered" evidence="1">
    <location>
        <begin position="168"/>
        <end position="252"/>
    </location>
</feature>
<accession>A0A0D2N9L0</accession>
<feature type="compositionally biased region" description="Acidic residues" evidence="1">
    <location>
        <begin position="234"/>
        <end position="243"/>
    </location>
</feature>
<dbReference type="STRING" id="945553.A0A0D2N9L0"/>
<evidence type="ECO:0000256" key="1">
    <source>
        <dbReference type="SAM" id="MobiDB-lite"/>
    </source>
</evidence>
<feature type="compositionally biased region" description="Acidic residues" evidence="1">
    <location>
        <begin position="218"/>
        <end position="227"/>
    </location>
</feature>
<reference evidence="3" key="1">
    <citation type="submission" date="2014-04" db="EMBL/GenBank/DDBJ databases">
        <title>Evolutionary Origins and Diversification of the Mycorrhizal Mutualists.</title>
        <authorList>
            <consortium name="DOE Joint Genome Institute"/>
            <consortium name="Mycorrhizal Genomics Consortium"/>
            <person name="Kohler A."/>
            <person name="Kuo A."/>
            <person name="Nagy L.G."/>
            <person name="Floudas D."/>
            <person name="Copeland A."/>
            <person name="Barry K.W."/>
            <person name="Cichocki N."/>
            <person name="Veneault-Fourrey C."/>
            <person name="LaButti K."/>
            <person name="Lindquist E.A."/>
            <person name="Lipzen A."/>
            <person name="Lundell T."/>
            <person name="Morin E."/>
            <person name="Murat C."/>
            <person name="Riley R."/>
            <person name="Ohm R."/>
            <person name="Sun H."/>
            <person name="Tunlid A."/>
            <person name="Henrissat B."/>
            <person name="Grigoriev I.V."/>
            <person name="Hibbett D.S."/>
            <person name="Martin F."/>
        </authorList>
    </citation>
    <scope>NUCLEOTIDE SEQUENCE [LARGE SCALE GENOMIC DNA]</scope>
    <source>
        <strain evidence="3">FD-334 SS-4</strain>
    </source>
</reference>
<gene>
    <name evidence="2" type="ORF">HYPSUDRAFT_209627</name>
</gene>
<name>A0A0D2N9L0_HYPSF</name>
<evidence type="ECO:0000313" key="3">
    <source>
        <dbReference type="Proteomes" id="UP000054270"/>
    </source>
</evidence>
<sequence length="252" mass="28425">MLVADPEPNDNDSDPLDNNAVHPYLYGRVIGIYHVNIVYTGPGMKGYEAMRFDFLHVRWFQLDLVQPRGRSNCAWTSLHLDRLSFPPMAGRASLGFVDPSLILRGCHLIPAYSLGKARSDGIGISKMLKDAKDWKYYYVNRFADRDMTMRYHWGMGIGHIYSHGRDINSNQNLTPASDDNSDQEEDELTPASGHMTAITGALHDGDQSDDSDKSESEKELEDDEDVDYDKSTTDSDEDSDGDSSLELYETYH</sequence>
<proteinExistence type="predicted"/>
<feature type="compositionally biased region" description="Acidic residues" evidence="1">
    <location>
        <begin position="179"/>
        <end position="188"/>
    </location>
</feature>
<organism evidence="2 3">
    <name type="scientific">Hypholoma sublateritium (strain FD-334 SS-4)</name>
    <dbReference type="NCBI Taxonomy" id="945553"/>
    <lineage>
        <taxon>Eukaryota</taxon>
        <taxon>Fungi</taxon>
        <taxon>Dikarya</taxon>
        <taxon>Basidiomycota</taxon>
        <taxon>Agaricomycotina</taxon>
        <taxon>Agaricomycetes</taxon>
        <taxon>Agaricomycetidae</taxon>
        <taxon>Agaricales</taxon>
        <taxon>Agaricineae</taxon>
        <taxon>Strophariaceae</taxon>
        <taxon>Hypholoma</taxon>
    </lineage>
</organism>
<dbReference type="AlphaFoldDB" id="A0A0D2N9L0"/>
<keyword evidence="3" id="KW-1185">Reference proteome</keyword>